<comment type="caution">
    <text evidence="2">The sequence shown here is derived from an EMBL/GenBank/DDBJ whole genome shotgun (WGS) entry which is preliminary data.</text>
</comment>
<dbReference type="GO" id="GO:0016787">
    <property type="term" value="F:hydrolase activity"/>
    <property type="evidence" value="ECO:0007669"/>
    <property type="project" value="UniProtKB-KW"/>
</dbReference>
<organism evidence="2 3">
    <name type="scientific">Leptospira wolffii</name>
    <dbReference type="NCBI Taxonomy" id="409998"/>
    <lineage>
        <taxon>Bacteria</taxon>
        <taxon>Pseudomonadati</taxon>
        <taxon>Spirochaetota</taxon>
        <taxon>Spirochaetia</taxon>
        <taxon>Leptospirales</taxon>
        <taxon>Leptospiraceae</taxon>
        <taxon>Leptospira</taxon>
    </lineage>
</organism>
<keyword evidence="2" id="KW-0378">Hydrolase</keyword>
<dbReference type="Proteomes" id="UP000231912">
    <property type="component" value="Unassembled WGS sequence"/>
</dbReference>
<accession>A0A2M9ZAM4</accession>
<dbReference type="InterPro" id="IPR036691">
    <property type="entry name" value="Endo/exonu/phosph_ase_sf"/>
</dbReference>
<dbReference type="Pfam" id="PF03372">
    <property type="entry name" value="Exo_endo_phos"/>
    <property type="match status" value="1"/>
</dbReference>
<dbReference type="PANTHER" id="PTHR14859:SF1">
    <property type="entry name" value="PGAP2-INTERACTING PROTEIN"/>
    <property type="match status" value="1"/>
</dbReference>
<dbReference type="RefSeq" id="WP_100759346.1">
    <property type="nucleotide sequence ID" value="NZ_NPDT01000005.1"/>
</dbReference>
<dbReference type="SUPFAM" id="SSF56219">
    <property type="entry name" value="DNase I-like"/>
    <property type="match status" value="1"/>
</dbReference>
<dbReference type="Gene3D" id="3.60.10.10">
    <property type="entry name" value="Endonuclease/exonuclease/phosphatase"/>
    <property type="match status" value="1"/>
</dbReference>
<evidence type="ECO:0000313" key="3">
    <source>
        <dbReference type="Proteomes" id="UP000231912"/>
    </source>
</evidence>
<sequence>MKFLRNALYVLLSLFTLLLLTVYFSTFHPSDLEVAEIHCEPDAPTLDASKPLKLLSWNVQYFAGRDRVFWYDVPDESGPDTSPSREEIEATLKKVADVVQERDADFVLFQEVDDGAKKTYGENQSERIYPLISEAYPCRSETFYWKARFVPHPKIMGSVGMKLTIFSKYKIASSLRHQLPLPPADPITRQFQLKRAVLQTDIQVQDGSRISILNTHLDAFSQGTDTMQRQVRFIGGLLESLDDRKTKWILAGDFNLLPPGFSRKELHPNGAYYYSDDEEIAPLFKNWNSTATIGELNGPDKEKFFTHVPNDPEIAKPDRTIDFIFYSKGLLKKEYRVLREGKASEASDHLPLEAVFTVQN</sequence>
<proteinExistence type="predicted"/>
<dbReference type="GO" id="GO:0006506">
    <property type="term" value="P:GPI anchor biosynthetic process"/>
    <property type="evidence" value="ECO:0007669"/>
    <property type="project" value="TreeGrafter"/>
</dbReference>
<evidence type="ECO:0000313" key="2">
    <source>
        <dbReference type="EMBL" id="PJZ65387.1"/>
    </source>
</evidence>
<name>A0A2M9ZAM4_9LEPT</name>
<evidence type="ECO:0000259" key="1">
    <source>
        <dbReference type="Pfam" id="PF03372"/>
    </source>
</evidence>
<dbReference type="InterPro" id="IPR005135">
    <property type="entry name" value="Endo/exonuclease/phosphatase"/>
</dbReference>
<dbReference type="GO" id="GO:0016020">
    <property type="term" value="C:membrane"/>
    <property type="evidence" value="ECO:0007669"/>
    <property type="project" value="GOC"/>
</dbReference>
<feature type="domain" description="Endonuclease/exonuclease/phosphatase" evidence="1">
    <location>
        <begin position="55"/>
        <end position="349"/>
    </location>
</feature>
<dbReference type="PANTHER" id="PTHR14859">
    <property type="entry name" value="CALCOFLUOR WHITE HYPERSENSITIVE PROTEIN PRECURSOR"/>
    <property type="match status" value="1"/>
</dbReference>
<dbReference type="EMBL" id="NPDT01000005">
    <property type="protein sequence ID" value="PJZ65387.1"/>
    <property type="molecule type" value="Genomic_DNA"/>
</dbReference>
<dbReference type="InterPro" id="IPR051916">
    <property type="entry name" value="GPI-anchor_lipid_remodeler"/>
</dbReference>
<dbReference type="AlphaFoldDB" id="A0A2M9ZAM4"/>
<gene>
    <name evidence="2" type="ORF">CH371_13410</name>
</gene>
<reference evidence="2 3" key="1">
    <citation type="submission" date="2017-07" db="EMBL/GenBank/DDBJ databases">
        <title>Leptospira spp. isolated from tropical soils.</title>
        <authorList>
            <person name="Thibeaux R."/>
            <person name="Iraola G."/>
            <person name="Ferres I."/>
            <person name="Bierque E."/>
            <person name="Girault D."/>
            <person name="Soupe-Gilbert M.-E."/>
            <person name="Picardeau M."/>
            <person name="Goarant C."/>
        </authorList>
    </citation>
    <scope>NUCLEOTIDE SEQUENCE [LARGE SCALE GENOMIC DNA]</scope>
    <source>
        <strain evidence="2 3">FH2-C-A2</strain>
    </source>
</reference>
<protein>
    <submittedName>
        <fullName evidence="2">Metal-dependent hydrolase</fullName>
    </submittedName>
</protein>